<organism evidence="1 2">
    <name type="scientific">Blattamonas nauphoetae</name>
    <dbReference type="NCBI Taxonomy" id="2049346"/>
    <lineage>
        <taxon>Eukaryota</taxon>
        <taxon>Metamonada</taxon>
        <taxon>Preaxostyla</taxon>
        <taxon>Oxymonadida</taxon>
        <taxon>Blattamonas</taxon>
    </lineage>
</organism>
<sequence>MPNARQTNLTVTFSRVTKLQWRLLFQEEPLECQSAFAMSANNQVTRQCSVHTSNNTIATHASFVDNLDISRSTVLTNKDQVEWKGESLIHASILALTLITLPCITPHTVTALPHIIVLPRLTTMGLQAIDGHQEPIQTILKTATVRQPWDIHPLEDPFLHNNAAGRSPLEEDHGHRLGKTGMEDSRIDRRYAAIGCPCVETKMNQHHPM</sequence>
<keyword evidence="2" id="KW-1185">Reference proteome</keyword>
<protein>
    <submittedName>
        <fullName evidence="1">Uncharacterized protein</fullName>
    </submittedName>
</protein>
<accession>A0ABQ9YM98</accession>
<evidence type="ECO:0000313" key="2">
    <source>
        <dbReference type="Proteomes" id="UP001281761"/>
    </source>
</evidence>
<dbReference type="Proteomes" id="UP001281761">
    <property type="component" value="Unassembled WGS sequence"/>
</dbReference>
<comment type="caution">
    <text evidence="1">The sequence shown here is derived from an EMBL/GenBank/DDBJ whole genome shotgun (WGS) entry which is preliminary data.</text>
</comment>
<reference evidence="1 2" key="1">
    <citation type="journal article" date="2022" name="bioRxiv">
        <title>Genomics of Preaxostyla Flagellates Illuminates Evolutionary Transitions and the Path Towards Mitochondrial Loss.</title>
        <authorList>
            <person name="Novak L.V.F."/>
            <person name="Treitli S.C."/>
            <person name="Pyrih J."/>
            <person name="Halakuc P."/>
            <person name="Pipaliya S.V."/>
            <person name="Vacek V."/>
            <person name="Brzon O."/>
            <person name="Soukal P."/>
            <person name="Eme L."/>
            <person name="Dacks J.B."/>
            <person name="Karnkowska A."/>
            <person name="Elias M."/>
            <person name="Hampl V."/>
        </authorList>
    </citation>
    <scope>NUCLEOTIDE SEQUENCE [LARGE SCALE GENOMIC DNA]</scope>
    <source>
        <strain evidence="1">NAU3</strain>
        <tissue evidence="1">Gut</tissue>
    </source>
</reference>
<dbReference type="EMBL" id="JARBJD010000001">
    <property type="protein sequence ID" value="KAK2964890.1"/>
    <property type="molecule type" value="Genomic_DNA"/>
</dbReference>
<name>A0ABQ9YM98_9EUKA</name>
<evidence type="ECO:0000313" key="1">
    <source>
        <dbReference type="EMBL" id="KAK2964890.1"/>
    </source>
</evidence>
<gene>
    <name evidence="1" type="ORF">BLNAU_191</name>
</gene>
<proteinExistence type="predicted"/>